<reference evidence="1 2" key="1">
    <citation type="submission" date="2024-02" db="EMBL/GenBank/DDBJ databases">
        <authorList>
            <person name="Daric V."/>
            <person name="Darras S."/>
        </authorList>
    </citation>
    <scope>NUCLEOTIDE SEQUENCE [LARGE SCALE GENOMIC DNA]</scope>
</reference>
<evidence type="ECO:0000313" key="1">
    <source>
        <dbReference type="EMBL" id="CAK8684402.1"/>
    </source>
</evidence>
<evidence type="ECO:0000313" key="2">
    <source>
        <dbReference type="Proteomes" id="UP001642483"/>
    </source>
</evidence>
<dbReference type="EMBL" id="CAWYQH010000097">
    <property type="protein sequence ID" value="CAK8684402.1"/>
    <property type="molecule type" value="Genomic_DNA"/>
</dbReference>
<organism evidence="1 2">
    <name type="scientific">Clavelina lepadiformis</name>
    <name type="common">Light-bulb sea squirt</name>
    <name type="synonym">Ascidia lepadiformis</name>
    <dbReference type="NCBI Taxonomy" id="159417"/>
    <lineage>
        <taxon>Eukaryota</taxon>
        <taxon>Metazoa</taxon>
        <taxon>Chordata</taxon>
        <taxon>Tunicata</taxon>
        <taxon>Ascidiacea</taxon>
        <taxon>Aplousobranchia</taxon>
        <taxon>Clavelinidae</taxon>
        <taxon>Clavelina</taxon>
    </lineage>
</organism>
<keyword evidence="2" id="KW-1185">Reference proteome</keyword>
<gene>
    <name evidence="1" type="ORF">CVLEPA_LOCUS15388</name>
</gene>
<sequence>MTAKWRLAHRHPYLLFYAVLRRFYAVSVSRLSLERSQEGRRKLSEEAFESLNTLKNDLSSAALGVIDDELPFVPETDTTVRFPSGRETALFLRDLSSMTKQMVSSVGDDESIVHDTFLQPENSDVLDKGVSTQPTSLPPLDLRRSERIRKAVDRLDTASFHTLSVY</sequence>
<dbReference type="Proteomes" id="UP001642483">
    <property type="component" value="Unassembled WGS sequence"/>
</dbReference>
<comment type="caution">
    <text evidence="1">The sequence shown here is derived from an EMBL/GenBank/DDBJ whole genome shotgun (WGS) entry which is preliminary data.</text>
</comment>
<proteinExistence type="predicted"/>
<accession>A0ABP0G042</accession>
<protein>
    <submittedName>
        <fullName evidence="1">Uncharacterized protein</fullName>
    </submittedName>
</protein>
<name>A0ABP0G042_CLALP</name>